<protein>
    <recommendedName>
        <fullName evidence="4">Transposase</fullName>
    </recommendedName>
</protein>
<evidence type="ECO:0000256" key="1">
    <source>
        <dbReference type="ARBA" id="ARBA00006869"/>
    </source>
</evidence>
<dbReference type="RefSeq" id="WP_273579054.1">
    <property type="nucleotide sequence ID" value="NZ_JAQRFO010000009.1"/>
</dbReference>
<dbReference type="Pfam" id="PF17074">
    <property type="entry name" value="Darcynin"/>
    <property type="match status" value="1"/>
</dbReference>
<gene>
    <name evidence="2" type="ORF">PSI22_06485</name>
</gene>
<dbReference type="Proteomes" id="UP001214757">
    <property type="component" value="Unassembled WGS sequence"/>
</dbReference>
<organism evidence="2 3">
    <name type="scientific">Xenorhabdus aichiensis</name>
    <dbReference type="NCBI Taxonomy" id="3025874"/>
    <lineage>
        <taxon>Bacteria</taxon>
        <taxon>Pseudomonadati</taxon>
        <taxon>Pseudomonadota</taxon>
        <taxon>Gammaproteobacteria</taxon>
        <taxon>Enterobacterales</taxon>
        <taxon>Morganellaceae</taxon>
        <taxon>Xenorhabdus</taxon>
    </lineage>
</organism>
<dbReference type="InterPro" id="IPR031409">
    <property type="entry name" value="Darcynin"/>
</dbReference>
<evidence type="ECO:0000313" key="2">
    <source>
        <dbReference type="EMBL" id="MDC9621289.1"/>
    </source>
</evidence>
<comment type="similarity">
    <text evidence="1">Belongs to the darcynin family.</text>
</comment>
<name>A0ABT5M0T9_9GAMM</name>
<comment type="caution">
    <text evidence="2">The sequence shown here is derived from an EMBL/GenBank/DDBJ whole genome shotgun (WGS) entry which is preliminary data.</text>
</comment>
<reference evidence="2 3" key="1">
    <citation type="submission" date="2023-02" db="EMBL/GenBank/DDBJ databases">
        <title>Entomopathogenic bacteria.</title>
        <authorList>
            <person name="Machado R.A."/>
        </authorList>
    </citation>
    <scope>NUCLEOTIDE SEQUENCE [LARGE SCALE GENOMIC DNA]</scope>
    <source>
        <strain evidence="2 3">XENO-7</strain>
    </source>
</reference>
<evidence type="ECO:0000313" key="3">
    <source>
        <dbReference type="Proteomes" id="UP001214757"/>
    </source>
</evidence>
<dbReference type="EMBL" id="JAQRFO010000009">
    <property type="protein sequence ID" value="MDC9621289.1"/>
    <property type="molecule type" value="Genomic_DNA"/>
</dbReference>
<sequence length="38" mass="4400">MSQSQHFTPALTVFMLVKTTPEWLSFSIDQRLTLQTLC</sequence>
<accession>A0ABT5M0T9</accession>
<evidence type="ECO:0008006" key="4">
    <source>
        <dbReference type="Google" id="ProtNLM"/>
    </source>
</evidence>
<keyword evidence="3" id="KW-1185">Reference proteome</keyword>
<proteinExistence type="inferred from homology"/>